<reference evidence="3" key="1">
    <citation type="submission" date="2017-09" db="EMBL/GenBank/DDBJ databases">
        <authorList>
            <person name="Varghese N."/>
            <person name="Submissions S."/>
        </authorList>
    </citation>
    <scope>NUCLEOTIDE SEQUENCE [LARGE SCALE GENOMIC DNA]</scope>
    <source>
        <strain evidence="3">DSM 29961</strain>
    </source>
</reference>
<evidence type="ECO:0000313" key="2">
    <source>
        <dbReference type="EMBL" id="SOD92157.1"/>
    </source>
</evidence>
<dbReference type="Proteomes" id="UP000219452">
    <property type="component" value="Unassembled WGS sequence"/>
</dbReference>
<protein>
    <recommendedName>
        <fullName evidence="4">SnoaL-like domain-containing protein</fullName>
    </recommendedName>
</protein>
<gene>
    <name evidence="2" type="ORF">SAMN06269250_3831</name>
</gene>
<dbReference type="AlphaFoldDB" id="A0A286G9B5"/>
<keyword evidence="1" id="KW-0732">Signal</keyword>
<feature type="signal peptide" evidence="1">
    <location>
        <begin position="1"/>
        <end position="19"/>
    </location>
</feature>
<dbReference type="InterPro" id="IPR032710">
    <property type="entry name" value="NTF2-like_dom_sf"/>
</dbReference>
<dbReference type="OrthoDB" id="824753at2"/>
<keyword evidence="3" id="KW-1185">Reference proteome</keyword>
<organism evidence="2 3">
    <name type="scientific">Spirosoma fluviale</name>
    <dbReference type="NCBI Taxonomy" id="1597977"/>
    <lineage>
        <taxon>Bacteria</taxon>
        <taxon>Pseudomonadati</taxon>
        <taxon>Bacteroidota</taxon>
        <taxon>Cytophagia</taxon>
        <taxon>Cytophagales</taxon>
        <taxon>Cytophagaceae</taxon>
        <taxon>Spirosoma</taxon>
    </lineage>
</organism>
<dbReference type="EMBL" id="OCNH01000003">
    <property type="protein sequence ID" value="SOD92157.1"/>
    <property type="molecule type" value="Genomic_DNA"/>
</dbReference>
<feature type="chain" id="PRO_5013058229" description="SnoaL-like domain-containing protein" evidence="1">
    <location>
        <begin position="20"/>
        <end position="169"/>
    </location>
</feature>
<evidence type="ECO:0000313" key="3">
    <source>
        <dbReference type="Proteomes" id="UP000219452"/>
    </source>
</evidence>
<name>A0A286G9B5_9BACT</name>
<proteinExistence type="predicted"/>
<evidence type="ECO:0008006" key="4">
    <source>
        <dbReference type="Google" id="ProtNLM"/>
    </source>
</evidence>
<evidence type="ECO:0000256" key="1">
    <source>
        <dbReference type="SAM" id="SignalP"/>
    </source>
</evidence>
<sequence length="169" mass="18469">MKSLCIAFAFSLIIAGVTACQQSTSTSEAAPGKGSFTNSGPDVDLLKKVSEAYAKGDWETYRACYSDSAVVIVNQWAADTTSKYMPIDTVIAGIKKFRPMVESVNLNQPIYEVITDSTGNKYGHVWAKLSTKNRNQNKPEDAITFTSYGIKNGKVTYQWTILSANNSSK</sequence>
<dbReference type="RefSeq" id="WP_097127477.1">
    <property type="nucleotide sequence ID" value="NZ_OCNH01000003.1"/>
</dbReference>
<dbReference type="SUPFAM" id="SSF54427">
    <property type="entry name" value="NTF2-like"/>
    <property type="match status" value="1"/>
</dbReference>
<dbReference type="PROSITE" id="PS51257">
    <property type="entry name" value="PROKAR_LIPOPROTEIN"/>
    <property type="match status" value="1"/>
</dbReference>
<accession>A0A286G9B5</accession>